<evidence type="ECO:0000256" key="9">
    <source>
        <dbReference type="ARBA" id="ARBA00022801"/>
    </source>
</evidence>
<dbReference type="GO" id="GO:0097681">
    <property type="term" value="P:double-strand break repair via alternative nonhomologous end joining"/>
    <property type="evidence" value="ECO:0007669"/>
    <property type="project" value="TreeGrafter"/>
</dbReference>
<dbReference type="InterPro" id="IPR011545">
    <property type="entry name" value="DEAD/DEAH_box_helicase_dom"/>
</dbReference>
<proteinExistence type="inferred from homology"/>
<dbReference type="InterPro" id="IPR046931">
    <property type="entry name" value="HTH_61"/>
</dbReference>
<dbReference type="EC" id="2.7.7.7" evidence="4"/>
<dbReference type="Pfam" id="PF20470">
    <property type="entry name" value="HTH_61"/>
    <property type="match status" value="1"/>
</dbReference>
<keyword evidence="8" id="KW-0227">DNA damage</keyword>
<dbReference type="Gene3D" id="3.30.420.10">
    <property type="entry name" value="Ribonuclease H-like superfamily/Ribonuclease H"/>
    <property type="match status" value="1"/>
</dbReference>
<dbReference type="GO" id="GO:0005524">
    <property type="term" value="F:ATP binding"/>
    <property type="evidence" value="ECO:0007669"/>
    <property type="project" value="UniProtKB-KW"/>
</dbReference>
<dbReference type="GO" id="GO:0003887">
    <property type="term" value="F:DNA-directed DNA polymerase activity"/>
    <property type="evidence" value="ECO:0007669"/>
    <property type="project" value="UniProtKB-KW"/>
</dbReference>
<dbReference type="Proteomes" id="UP000092461">
    <property type="component" value="Unassembled WGS sequence"/>
</dbReference>
<dbReference type="VEuPathDB" id="VectorBase:LLONM1_005420"/>
<dbReference type="Pfam" id="PF00271">
    <property type="entry name" value="Helicase_C"/>
    <property type="match status" value="1"/>
</dbReference>
<accession>A0A1B0CWL4</accession>
<evidence type="ECO:0000256" key="16">
    <source>
        <dbReference type="SAM" id="MobiDB-lite"/>
    </source>
</evidence>
<dbReference type="FunFam" id="1.10.3380.20:FF:000001">
    <property type="entry name" value="DNA polymerase theta"/>
    <property type="match status" value="1"/>
</dbReference>
<keyword evidence="7" id="KW-0547">Nucleotide-binding</keyword>
<dbReference type="PROSITE" id="PS51192">
    <property type="entry name" value="HELICASE_ATP_BIND_1"/>
    <property type="match status" value="2"/>
</dbReference>
<sequence>MANFSDSFNLSLETIRKLENLPVNPPQTQGRRLTRSKTQNFPQGSTQGLPGDWESDEECVEASPNNSLQQNASKLRRKQRKVIRKNKSDSVLGKYAANPPVQKSDSTQLDVTMLEQLLETVEEDETPRKSRKSVEKKHQDEGMEAILEMPISSEDLVGIEFSDWETSNIFRESQIPPQEGGINKISEHPEVEEDFNVDSVSFVASQVPDKEIKAHRKEVSQMIKDFYTEEDSFMPLCTQGMSQMSFRKNEKTLLEATKLPSQDALEAPAADAKFLSSWGLPEAILAAYAKKGIKEMFQWQVECLSNRRTLLEGENLVYSAPTSAGKTLVSEILMIKTILERQKKAILILPFISVVREKMLYLRDLLAPAGIRVEAVCTIEKANSIFNRLLEQQNVSQVGIVVVDEIHLISDPNRGYILELLLAKILYTCRKMDFSVQVIGMSATLPNLELLCRWLSAEYYHTDFRPVELKEMIKIGPKILSNRMEEIRVLDIKHEKTLLEATKLPSQDALEAPATDAKFLSSWGLPEAILTAYAKKGIKEMFQWQVECLSNRRTLLEGENLVYSAPTSAGKTLKMLYLRDLLAPAGIRVEGFFGGYAPPGGFESCHVAVCTIEKANSIFNRLLEQQNVSQVGIVVVDEIHLISDPNRGYILELLLAKILYTCRKMDFSVQVIGMSATLPNLELLCRWLSAEFYHTDFRPVELKEMIKIGPKILSNRMEEIRVLDIKGFSEICSLRDQDNVGQLVLETICEGCGVIIFCPSKDWCEKLCLNVAEMIYKVGRTRSPLGAQIRETINRDAIESLREELLACPTGLDEVLAKCIGYACAFHHAGLTTEERDAIEGGFRMGALRVLVATSTLSSGVNLPARRVIVRTPMFGRQMMNPLTYRQMIGRAGRTGKDTLGEAILVCDEVNVKAGKELLTRELEPISSCLDVRHAGNLRRALLEIVASGMATSRRDLHLFFTCTLIWAEKGEVSINLSVKNSPERKKNKPRGSYACLASSIPPSDGFLLFSELQKSRQCFVLESELHAVYLVTPFTVCQQLPEIDWLHFLDLWEHLPVTMRRVGELVGVRDAFLVRAMRTKALDEKALQIHKRFYTALALQELISEVPIGAVAAKYKCPRGLLQSLQQMAASFAAIVAAFCAALNWQLLAMIVSQFRERLFFGIHRDLVDLMRAPSINAKRARALFRAGIETLLALARMGTTQLAKILHDAACFDTEAQRDGEADHEARERNILRKICITGQRDLSIEEAAREIRAEARRILEEEMGGKINWEDEAEQEQPEDVPEMTESFRKVQSQQSQQINSSIDEIPCSQSPAALEASKKIQKTQMSRILRSSTARKSLKILHICKDEKSFREFTQRLENSPEIALALMLEKKQERSKKIGAKLLAKEENSEEEPRENFRIDQETILAGLAVTCNGKEVAVIELGQRSLFGEMRKLIWRIFNRENLLIHAWEVREKLKLLAKFFPEVLDTKAAFADPQIANWLLQPDEATTSFHRIVMLHCPDMEALLAQPEAEETSGEAQSTAECAIVYNLRTLSTKLVAAGDGKLLRVFRELEMPIQVQLFRMEVAGFPANPTEMEKSVAECQEKMEQLEKKIFTLHGRKFNISSSRSVAKILGIQKEKGKLTTNRGVLEKLGSPLAHLIAQHRTLTAVFVKVLQPLARSIQGSRIHGTSFSLTQTGRITMHEPNLQTVAKDFLLDLGDGEKQILSCRKVFAPGSGQKLVSADFCQLELRILIHFAQDPILIQIIKSDCDIFRAVAARWSGIAEAKITPKMRNDAKQICYGIIYGMGARTLAEILKIDEASAREHIEGFYSVYPAIRAFSERTVKEARVKGFVETLAGRRRFLENISSPEAALRAQAERQAVNSLIQGSAADVAKKALLAVAGKSPKEAQFILHLHDELIFEVPEEKVPEFGMILRDAMEGCMKLSIPLRVKVKSGPNWAEMSEILL</sequence>
<feature type="compositionally biased region" description="Basic and acidic residues" evidence="16">
    <location>
        <begin position="126"/>
        <end position="139"/>
    </location>
</feature>
<dbReference type="Gene3D" id="3.40.50.300">
    <property type="entry name" value="P-loop containing nucleotide triphosphate hydrolases"/>
    <property type="match status" value="4"/>
</dbReference>
<feature type="domain" description="Helicase ATP-binding" evidence="17">
    <location>
        <begin position="307"/>
        <end position="463"/>
    </location>
</feature>
<dbReference type="SMART" id="SM00490">
    <property type="entry name" value="HELICc"/>
    <property type="match status" value="1"/>
</dbReference>
<dbReference type="SMART" id="SM00482">
    <property type="entry name" value="POLAc"/>
    <property type="match status" value="1"/>
</dbReference>
<dbReference type="InterPro" id="IPR043502">
    <property type="entry name" value="DNA/RNA_pol_sf"/>
</dbReference>
<feature type="compositionally biased region" description="Polar residues" evidence="16">
    <location>
        <begin position="26"/>
        <end position="48"/>
    </location>
</feature>
<dbReference type="SUPFAM" id="SSF52540">
    <property type="entry name" value="P-loop containing nucleoside triphosphate hydrolases"/>
    <property type="match status" value="3"/>
</dbReference>
<dbReference type="Gene3D" id="1.10.3380.20">
    <property type="match status" value="1"/>
</dbReference>
<evidence type="ECO:0000256" key="5">
    <source>
        <dbReference type="ARBA" id="ARBA00022679"/>
    </source>
</evidence>
<feature type="compositionally biased region" description="Basic residues" evidence="16">
    <location>
        <begin position="74"/>
        <end position="85"/>
    </location>
</feature>
<evidence type="ECO:0000256" key="11">
    <source>
        <dbReference type="ARBA" id="ARBA00022932"/>
    </source>
</evidence>
<evidence type="ECO:0000256" key="4">
    <source>
        <dbReference type="ARBA" id="ARBA00012417"/>
    </source>
</evidence>
<dbReference type="InterPro" id="IPR001098">
    <property type="entry name" value="DNA-dir_DNA_pol_A_palm_dom"/>
</dbReference>
<dbReference type="SUPFAM" id="SSF158702">
    <property type="entry name" value="Sec63 N-terminal domain-like"/>
    <property type="match status" value="1"/>
</dbReference>
<dbReference type="PRINTS" id="PR00868">
    <property type="entry name" value="DNAPOLI"/>
</dbReference>
<dbReference type="CDD" id="cd08638">
    <property type="entry name" value="DNA_pol_A_theta"/>
    <property type="match status" value="1"/>
</dbReference>
<dbReference type="Gene3D" id="3.30.70.370">
    <property type="match status" value="1"/>
</dbReference>
<evidence type="ECO:0000256" key="12">
    <source>
        <dbReference type="ARBA" id="ARBA00023204"/>
    </source>
</evidence>
<keyword evidence="12" id="KW-0234">DNA repair</keyword>
<comment type="cofactor">
    <cofactor evidence="1">
        <name>Mg(2+)</name>
        <dbReference type="ChEBI" id="CHEBI:18420"/>
    </cofactor>
</comment>
<dbReference type="Gene3D" id="1.20.1060.10">
    <property type="entry name" value="Taq DNA Polymerase, Chain T, domain 4"/>
    <property type="match status" value="1"/>
</dbReference>
<dbReference type="GO" id="GO:0006261">
    <property type="term" value="P:DNA-templated DNA replication"/>
    <property type="evidence" value="ECO:0007669"/>
    <property type="project" value="InterPro"/>
</dbReference>
<evidence type="ECO:0000256" key="3">
    <source>
        <dbReference type="ARBA" id="ARBA00007705"/>
    </source>
</evidence>
<dbReference type="PROSITE" id="PS51194">
    <property type="entry name" value="HELICASE_CTER"/>
    <property type="match status" value="1"/>
</dbReference>
<dbReference type="InterPro" id="IPR019760">
    <property type="entry name" value="DNA-dir_DNA_pol_A_CS"/>
</dbReference>
<feature type="domain" description="Helicase ATP-binding" evidence="17">
    <location>
        <begin position="558"/>
        <end position="696"/>
    </location>
</feature>
<dbReference type="VEuPathDB" id="VectorBase:LLOJ009398"/>
<keyword evidence="21" id="KW-1185">Reference proteome</keyword>
<dbReference type="Pfam" id="PF21099">
    <property type="entry name" value="POLQ_helical"/>
    <property type="match status" value="1"/>
</dbReference>
<reference evidence="19" key="2">
    <citation type="journal article" date="2020" name="BMC">
        <title>Leishmania infection induces a limited differential gene expression in the sand fly midgut.</title>
        <authorList>
            <person name="Coutinho-Abreu I.V."/>
            <person name="Serafim T.D."/>
            <person name="Meneses C."/>
            <person name="Kamhawi S."/>
            <person name="Oliveira F."/>
            <person name="Valenzuela J.G."/>
        </authorList>
    </citation>
    <scope>NUCLEOTIDE SEQUENCE</scope>
    <source>
        <strain evidence="19">Jacobina</strain>
        <tissue evidence="19">Midgut</tissue>
    </source>
</reference>
<dbReference type="Pfam" id="PF00270">
    <property type="entry name" value="DEAD"/>
    <property type="match status" value="2"/>
</dbReference>
<evidence type="ECO:0000256" key="2">
    <source>
        <dbReference type="ARBA" id="ARBA00004123"/>
    </source>
</evidence>
<evidence type="ECO:0000256" key="7">
    <source>
        <dbReference type="ARBA" id="ARBA00022741"/>
    </source>
</evidence>
<dbReference type="InterPro" id="IPR014001">
    <property type="entry name" value="Helicase_ATP-bd"/>
</dbReference>
<dbReference type="InterPro" id="IPR002298">
    <property type="entry name" value="DNA_polymerase_A"/>
</dbReference>
<comment type="similarity">
    <text evidence="3">Belongs to the DNA polymerase type-A family.</text>
</comment>
<dbReference type="InterPro" id="IPR027417">
    <property type="entry name" value="P-loop_NTPase"/>
</dbReference>
<evidence type="ECO:0000256" key="10">
    <source>
        <dbReference type="ARBA" id="ARBA00022840"/>
    </source>
</evidence>
<evidence type="ECO:0000313" key="19">
    <source>
        <dbReference type="EMBL" id="MBC1171149.1"/>
    </source>
</evidence>
<dbReference type="CDD" id="cd18795">
    <property type="entry name" value="SF2_C_Ski2"/>
    <property type="match status" value="1"/>
</dbReference>
<dbReference type="InterPro" id="IPR001650">
    <property type="entry name" value="Helicase_C-like"/>
</dbReference>
<dbReference type="Pfam" id="PF00476">
    <property type="entry name" value="DNA_pol_A"/>
    <property type="match status" value="1"/>
</dbReference>
<dbReference type="EMBL" id="AJWK01032643">
    <property type="status" value="NOT_ANNOTATED_CDS"/>
    <property type="molecule type" value="Genomic_DNA"/>
</dbReference>
<dbReference type="InterPro" id="IPR048960">
    <property type="entry name" value="POLQ-like_helical"/>
</dbReference>
<evidence type="ECO:0000256" key="14">
    <source>
        <dbReference type="ARBA" id="ARBA00049244"/>
    </source>
</evidence>
<reference evidence="21" key="1">
    <citation type="submission" date="2012-05" db="EMBL/GenBank/DDBJ databases">
        <title>Whole Genome Assembly of Lutzomyia longipalpis.</title>
        <authorList>
            <person name="Richards S."/>
            <person name="Qu C."/>
            <person name="Dillon R."/>
            <person name="Worley K."/>
            <person name="Scherer S."/>
            <person name="Batterton M."/>
            <person name="Taylor A."/>
            <person name="Hawes A."/>
            <person name="Hernandez B."/>
            <person name="Kovar C."/>
            <person name="Mandapat C."/>
            <person name="Pham C."/>
            <person name="Qu C."/>
            <person name="Jing C."/>
            <person name="Bess C."/>
            <person name="Bandaranaike D."/>
            <person name="Ngo D."/>
            <person name="Ongeri F."/>
            <person name="Arias F."/>
            <person name="Lara F."/>
            <person name="Weissenberger G."/>
            <person name="Kamau G."/>
            <person name="Han H."/>
            <person name="Shen H."/>
            <person name="Dinh H."/>
            <person name="Khalil I."/>
            <person name="Jones J."/>
            <person name="Shafer J."/>
            <person name="Jayaseelan J."/>
            <person name="Quiroz J."/>
            <person name="Blankenburg K."/>
            <person name="Nguyen L."/>
            <person name="Jackson L."/>
            <person name="Francisco L."/>
            <person name="Tang L.-Y."/>
            <person name="Pu L.-L."/>
            <person name="Perales L."/>
            <person name="Lorensuhewa L."/>
            <person name="Munidasa M."/>
            <person name="Coyle M."/>
            <person name="Taylor M."/>
            <person name="Puazo M."/>
            <person name="Firestine M."/>
            <person name="Scheel M."/>
            <person name="Javaid M."/>
            <person name="Wang M."/>
            <person name="Li M."/>
            <person name="Tabassum N."/>
            <person name="Saada N."/>
            <person name="Osuji N."/>
            <person name="Aqrawi P."/>
            <person name="Fu Q."/>
            <person name="Thornton R."/>
            <person name="Raj R."/>
            <person name="Goodspeed R."/>
            <person name="Mata R."/>
            <person name="Najjar R."/>
            <person name="Gubbala S."/>
            <person name="Lee S."/>
            <person name="Denson S."/>
            <person name="Patil S."/>
            <person name="Macmil S."/>
            <person name="Qi S."/>
            <person name="Matskevitch T."/>
            <person name="Palculict T."/>
            <person name="Mathew T."/>
            <person name="Vee V."/>
            <person name="Velamala V."/>
            <person name="Korchina V."/>
            <person name="Cai W."/>
            <person name="Liu W."/>
            <person name="Dai W."/>
            <person name="Zou X."/>
            <person name="Zhu Y."/>
            <person name="Zhang Y."/>
            <person name="Wu Y.-Q."/>
            <person name="Xin Y."/>
            <person name="Nazarath L."/>
            <person name="Kovar C."/>
            <person name="Han Y."/>
            <person name="Muzny D."/>
            <person name="Gibbs R."/>
        </authorList>
    </citation>
    <scope>NUCLEOTIDE SEQUENCE [LARGE SCALE GENOMIC DNA]</scope>
    <source>
        <strain evidence="21">Jacobina</strain>
    </source>
</reference>
<reference evidence="20" key="3">
    <citation type="submission" date="2020-05" db="UniProtKB">
        <authorList>
            <consortium name="EnsemblMetazoa"/>
        </authorList>
    </citation>
    <scope>IDENTIFICATION</scope>
    <source>
        <strain evidence="20">Jacobina</strain>
    </source>
</reference>
<dbReference type="FunFam" id="1.10.150.20:FF:000070">
    <property type="entry name" value="DNA polymerase I, putative"/>
    <property type="match status" value="1"/>
</dbReference>
<dbReference type="SMART" id="SM00487">
    <property type="entry name" value="DEXDc"/>
    <property type="match status" value="2"/>
</dbReference>
<dbReference type="PANTHER" id="PTHR10133">
    <property type="entry name" value="DNA POLYMERASE I"/>
    <property type="match status" value="1"/>
</dbReference>
<dbReference type="PANTHER" id="PTHR10133:SF62">
    <property type="entry name" value="DNA POLYMERASE THETA"/>
    <property type="match status" value="1"/>
</dbReference>
<dbReference type="GO" id="GO:0003677">
    <property type="term" value="F:DNA binding"/>
    <property type="evidence" value="ECO:0007669"/>
    <property type="project" value="InterPro"/>
</dbReference>
<dbReference type="EMBL" id="GITU01002446">
    <property type="protein sequence ID" value="MBC1171149.1"/>
    <property type="molecule type" value="Transcribed_RNA"/>
</dbReference>
<feature type="region of interest" description="Disordered" evidence="16">
    <location>
        <begin position="120"/>
        <end position="139"/>
    </location>
</feature>
<feature type="domain" description="Helicase C-terminal" evidence="18">
    <location>
        <begin position="739"/>
        <end position="946"/>
    </location>
</feature>
<evidence type="ECO:0000256" key="15">
    <source>
        <dbReference type="ARBA" id="ARBA00074669"/>
    </source>
</evidence>
<dbReference type="GO" id="GO:0005634">
    <property type="term" value="C:nucleus"/>
    <property type="evidence" value="ECO:0007669"/>
    <property type="project" value="UniProtKB-SubCell"/>
</dbReference>
<comment type="catalytic activity">
    <reaction evidence="14">
        <text>DNA(n) + a 2'-deoxyribonucleoside 5'-triphosphate = DNA(n+1) + diphosphate</text>
        <dbReference type="Rhea" id="RHEA:22508"/>
        <dbReference type="Rhea" id="RHEA-COMP:17339"/>
        <dbReference type="Rhea" id="RHEA-COMP:17340"/>
        <dbReference type="ChEBI" id="CHEBI:33019"/>
        <dbReference type="ChEBI" id="CHEBI:61560"/>
        <dbReference type="ChEBI" id="CHEBI:173112"/>
        <dbReference type="EC" id="2.7.7.7"/>
    </reaction>
</comment>
<keyword evidence="6" id="KW-0548">Nucleotidyltransferase</keyword>
<dbReference type="CDD" id="cd18026">
    <property type="entry name" value="DEXHc_POLQ-like"/>
    <property type="match status" value="2"/>
</dbReference>
<keyword evidence="11" id="KW-0239">DNA-directed DNA polymerase</keyword>
<dbReference type="InterPro" id="IPR036397">
    <property type="entry name" value="RNaseH_sf"/>
</dbReference>
<keyword evidence="10" id="KW-0067">ATP-binding</keyword>
<name>A0A1B0CWL4_LUTLO</name>
<protein>
    <recommendedName>
        <fullName evidence="15">DNA polymerase theta</fullName>
        <ecNumber evidence="4">2.7.7.7</ecNumber>
    </recommendedName>
</protein>
<keyword evidence="13" id="KW-0539">Nucleus</keyword>
<evidence type="ECO:0000256" key="6">
    <source>
        <dbReference type="ARBA" id="ARBA00022695"/>
    </source>
</evidence>
<evidence type="ECO:0000256" key="13">
    <source>
        <dbReference type="ARBA" id="ARBA00023242"/>
    </source>
</evidence>
<keyword evidence="9" id="KW-0378">Hydrolase</keyword>
<comment type="subcellular location">
    <subcellularLocation>
        <location evidence="2">Nucleus</location>
    </subcellularLocation>
</comment>
<evidence type="ECO:0000259" key="17">
    <source>
        <dbReference type="PROSITE" id="PS51192"/>
    </source>
</evidence>
<feature type="compositionally biased region" description="Polar residues" evidence="16">
    <location>
        <begin position="63"/>
        <end position="73"/>
    </location>
</feature>
<organism evidence="20 21">
    <name type="scientific">Lutzomyia longipalpis</name>
    <name type="common">Sand fly</name>
    <dbReference type="NCBI Taxonomy" id="7200"/>
    <lineage>
        <taxon>Eukaryota</taxon>
        <taxon>Metazoa</taxon>
        <taxon>Ecdysozoa</taxon>
        <taxon>Arthropoda</taxon>
        <taxon>Hexapoda</taxon>
        <taxon>Insecta</taxon>
        <taxon>Pterygota</taxon>
        <taxon>Neoptera</taxon>
        <taxon>Endopterygota</taxon>
        <taxon>Diptera</taxon>
        <taxon>Nematocera</taxon>
        <taxon>Psychodoidea</taxon>
        <taxon>Psychodidae</taxon>
        <taxon>Lutzomyia</taxon>
        <taxon>Lutzomyia</taxon>
    </lineage>
</organism>
<dbReference type="EMBL" id="AJWK01032644">
    <property type="status" value="NOT_ANNOTATED_CDS"/>
    <property type="molecule type" value="Genomic_DNA"/>
</dbReference>
<keyword evidence="5" id="KW-0808">Transferase</keyword>
<dbReference type="SUPFAM" id="SSF56672">
    <property type="entry name" value="DNA/RNA polymerases"/>
    <property type="match status" value="1"/>
</dbReference>
<dbReference type="PROSITE" id="PS00447">
    <property type="entry name" value="DNA_POLYMERASE_A"/>
    <property type="match status" value="1"/>
</dbReference>
<evidence type="ECO:0000256" key="8">
    <source>
        <dbReference type="ARBA" id="ARBA00022763"/>
    </source>
</evidence>
<dbReference type="VEuPathDB" id="VectorBase:LLONM1_007591"/>
<evidence type="ECO:0000313" key="21">
    <source>
        <dbReference type="Proteomes" id="UP000092461"/>
    </source>
</evidence>
<dbReference type="Gene3D" id="1.10.150.20">
    <property type="entry name" value="5' to 3' exonuclease, C-terminal subdomain"/>
    <property type="match status" value="1"/>
</dbReference>
<dbReference type="GO" id="GO:0016787">
    <property type="term" value="F:hydrolase activity"/>
    <property type="evidence" value="ECO:0007669"/>
    <property type="project" value="UniProtKB-KW"/>
</dbReference>
<evidence type="ECO:0000313" key="20">
    <source>
        <dbReference type="EnsemblMetazoa" id="LLOJ009398-PA"/>
    </source>
</evidence>
<evidence type="ECO:0000256" key="1">
    <source>
        <dbReference type="ARBA" id="ARBA00001946"/>
    </source>
</evidence>
<evidence type="ECO:0000259" key="18">
    <source>
        <dbReference type="PROSITE" id="PS51194"/>
    </source>
</evidence>
<dbReference type="EnsemblMetazoa" id="LLOJ009398-RA">
    <property type="protein sequence ID" value="LLOJ009398-PA"/>
    <property type="gene ID" value="LLOJ009398"/>
</dbReference>
<feature type="region of interest" description="Disordered" evidence="16">
    <location>
        <begin position="20"/>
        <end position="88"/>
    </location>
</feature>